<comment type="caution">
    <text evidence="1">The sequence shown here is derived from an EMBL/GenBank/DDBJ whole genome shotgun (WGS) entry which is preliminary data.</text>
</comment>
<organism evidence="1 2">
    <name type="scientific">Patiriisocius hiemis</name>
    <dbReference type="NCBI Taxonomy" id="3075604"/>
    <lineage>
        <taxon>Bacteria</taxon>
        <taxon>Pseudomonadati</taxon>
        <taxon>Bacteroidota</taxon>
        <taxon>Flavobacteriia</taxon>
        <taxon>Flavobacteriales</taxon>
        <taxon>Flavobacteriaceae</taxon>
        <taxon>Patiriisocius</taxon>
    </lineage>
</organism>
<keyword evidence="2" id="KW-1185">Reference proteome</keyword>
<dbReference type="RefSeq" id="WP_311333642.1">
    <property type="nucleotide sequence ID" value="NZ_JAVRHZ010000008.1"/>
</dbReference>
<sequence>MSIAIYKMLLQERYQKKYRLQDFLDLDNTVRENILTHKQNDNKKLEL</sequence>
<proteinExistence type="predicted"/>
<evidence type="ECO:0000313" key="1">
    <source>
        <dbReference type="EMBL" id="MDT0556691.1"/>
    </source>
</evidence>
<evidence type="ECO:0000313" key="2">
    <source>
        <dbReference type="Proteomes" id="UP001254488"/>
    </source>
</evidence>
<dbReference type="Proteomes" id="UP001254488">
    <property type="component" value="Unassembled WGS sequence"/>
</dbReference>
<accession>A0ABU2YFN9</accession>
<reference evidence="1 2" key="1">
    <citation type="submission" date="2023-09" db="EMBL/GenBank/DDBJ databases">
        <authorList>
            <person name="Rey-Velasco X."/>
        </authorList>
    </citation>
    <scope>NUCLEOTIDE SEQUENCE [LARGE SCALE GENOMIC DNA]</scope>
    <source>
        <strain evidence="1 2">W242</strain>
    </source>
</reference>
<gene>
    <name evidence="1" type="ORF">RM538_11800</name>
</gene>
<dbReference type="EMBL" id="JAVRHZ010000008">
    <property type="protein sequence ID" value="MDT0556691.1"/>
    <property type="molecule type" value="Genomic_DNA"/>
</dbReference>
<protein>
    <submittedName>
        <fullName evidence="1">Uncharacterized protein</fullName>
    </submittedName>
</protein>
<name>A0ABU2YFN9_9FLAO</name>